<dbReference type="EMBL" id="LKTP01000012">
    <property type="protein sequence ID" value="KRG29231.1"/>
    <property type="molecule type" value="Genomic_DNA"/>
</dbReference>
<name>A0A0Q9Z8E8_9FLAO</name>
<sequence length="127" mass="14718">MQEKHLYEYAVIRLVPKVEREEFLNVGIIVFSKQGKYLKALFQVDEERLRVFCKDLDKDEICSNLDSFKKICEGSKNGGPIAQLDLPSRFRWLTAVRSSIIQTSRPHPGMTSDLDKTLQRLFTELVL</sequence>
<reference evidence="1" key="1">
    <citation type="submission" date="2015-10" db="EMBL/GenBank/DDBJ databases">
        <title>Draft genome sequence of Salegentibacter mishustinae KCTC 12263.</title>
        <authorList>
            <person name="Lin W."/>
            <person name="Zheng Q."/>
        </authorList>
    </citation>
    <scope>NUCLEOTIDE SEQUENCE [LARGE SCALE GENOMIC DNA]</scope>
    <source>
        <strain evidence="1">KCTC 12263</strain>
    </source>
</reference>
<proteinExistence type="predicted"/>
<protein>
    <recommendedName>
        <fullName evidence="3">DUF3037 domain-containing protein</fullName>
    </recommendedName>
</protein>
<gene>
    <name evidence="1" type="ORF">APR42_04665</name>
</gene>
<evidence type="ECO:0000313" key="1">
    <source>
        <dbReference type="EMBL" id="KRG29231.1"/>
    </source>
</evidence>
<dbReference type="OrthoDB" id="9803207at2"/>
<organism evidence="1 2">
    <name type="scientific">Salegentibacter mishustinae</name>
    <dbReference type="NCBI Taxonomy" id="270918"/>
    <lineage>
        <taxon>Bacteria</taxon>
        <taxon>Pseudomonadati</taxon>
        <taxon>Bacteroidota</taxon>
        <taxon>Flavobacteriia</taxon>
        <taxon>Flavobacteriales</taxon>
        <taxon>Flavobacteriaceae</taxon>
        <taxon>Salegentibacter</taxon>
    </lineage>
</organism>
<dbReference type="STRING" id="270918.APR42_04665"/>
<dbReference type="Pfam" id="PF11236">
    <property type="entry name" value="DUF3037"/>
    <property type="match status" value="1"/>
</dbReference>
<dbReference type="Proteomes" id="UP000051643">
    <property type="component" value="Unassembled WGS sequence"/>
</dbReference>
<dbReference type="InterPro" id="IPR021398">
    <property type="entry name" value="DUF3037"/>
</dbReference>
<keyword evidence="2" id="KW-1185">Reference proteome</keyword>
<dbReference type="AlphaFoldDB" id="A0A0Q9Z8E8"/>
<evidence type="ECO:0008006" key="3">
    <source>
        <dbReference type="Google" id="ProtNLM"/>
    </source>
</evidence>
<evidence type="ECO:0000313" key="2">
    <source>
        <dbReference type="Proteomes" id="UP000051643"/>
    </source>
</evidence>
<comment type="caution">
    <text evidence="1">The sequence shown here is derived from an EMBL/GenBank/DDBJ whole genome shotgun (WGS) entry which is preliminary data.</text>
</comment>
<dbReference type="RefSeq" id="WP_057481700.1">
    <property type="nucleotide sequence ID" value="NZ_BMWR01000003.1"/>
</dbReference>
<accession>A0A0Q9Z8E8</accession>